<dbReference type="InterPro" id="IPR025164">
    <property type="entry name" value="Toastrack_DUF4097"/>
</dbReference>
<feature type="domain" description="DUF4097" evidence="1">
    <location>
        <begin position="193"/>
        <end position="318"/>
    </location>
</feature>
<evidence type="ECO:0000313" key="2">
    <source>
        <dbReference type="EMBL" id="GAA4231247.1"/>
    </source>
</evidence>
<dbReference type="Pfam" id="PF13349">
    <property type="entry name" value="DUF4097"/>
    <property type="match status" value="1"/>
</dbReference>
<evidence type="ECO:0000259" key="1">
    <source>
        <dbReference type="Pfam" id="PF13349"/>
    </source>
</evidence>
<dbReference type="EMBL" id="BAABAS010000006">
    <property type="protein sequence ID" value="GAA4231247.1"/>
    <property type="molecule type" value="Genomic_DNA"/>
</dbReference>
<sequence length="332" mass="34642">MTPARSEQAWSIRAHSDNGSDHVRTLTITAVLVAGAAATLTGCGNLSFGTHHEDRAYTAPPGITALKIRSGGARVEITASDSPDIKVRERLSWSNGKNKPGPRHTVEDGTLTLSSKCARASIGYTKCSVSYRVQVPRTTPVEVDNDDGAIVASGLAGTVKLHTDNGRLTVTDLRATTVSLDTDDGAIQVSGRAKTVNLHTDSGSINTTGLTTDRLNASTSDGSIGLGGRATVADVRTNSGSIGGSELTSERVTAKTDDGDIDLRLATAPSNVRATSASGTVRVHVPTDQAYAIDLSSNDGARRIDPAVQQDSRSGRRLVLHSNDGDVCVYPN</sequence>
<keyword evidence="3" id="KW-1185">Reference proteome</keyword>
<organism evidence="2 3">
    <name type="scientific">Actinomadura meridiana</name>
    <dbReference type="NCBI Taxonomy" id="559626"/>
    <lineage>
        <taxon>Bacteria</taxon>
        <taxon>Bacillati</taxon>
        <taxon>Actinomycetota</taxon>
        <taxon>Actinomycetes</taxon>
        <taxon>Streptosporangiales</taxon>
        <taxon>Thermomonosporaceae</taxon>
        <taxon>Actinomadura</taxon>
    </lineage>
</organism>
<gene>
    <name evidence="2" type="ORF">GCM10022254_27910</name>
</gene>
<dbReference type="Proteomes" id="UP001501710">
    <property type="component" value="Unassembled WGS sequence"/>
</dbReference>
<reference evidence="3" key="1">
    <citation type="journal article" date="2019" name="Int. J. Syst. Evol. Microbiol.">
        <title>The Global Catalogue of Microorganisms (GCM) 10K type strain sequencing project: providing services to taxonomists for standard genome sequencing and annotation.</title>
        <authorList>
            <consortium name="The Broad Institute Genomics Platform"/>
            <consortium name="The Broad Institute Genome Sequencing Center for Infectious Disease"/>
            <person name="Wu L."/>
            <person name="Ma J."/>
        </authorList>
    </citation>
    <scope>NUCLEOTIDE SEQUENCE [LARGE SCALE GENOMIC DNA]</scope>
    <source>
        <strain evidence="3">JCM 17440</strain>
    </source>
</reference>
<accession>A0ABP8BZX5</accession>
<protein>
    <recommendedName>
        <fullName evidence="1">DUF4097 domain-containing protein</fullName>
    </recommendedName>
</protein>
<dbReference type="PANTHER" id="PTHR34094:SF1">
    <property type="entry name" value="PROTEIN FAM185A"/>
    <property type="match status" value="1"/>
</dbReference>
<evidence type="ECO:0000313" key="3">
    <source>
        <dbReference type="Proteomes" id="UP001501710"/>
    </source>
</evidence>
<comment type="caution">
    <text evidence="2">The sequence shown here is derived from an EMBL/GenBank/DDBJ whole genome shotgun (WGS) entry which is preliminary data.</text>
</comment>
<name>A0ABP8BZX5_9ACTN</name>
<proteinExistence type="predicted"/>
<dbReference type="PANTHER" id="PTHR34094">
    <property type="match status" value="1"/>
</dbReference>